<comment type="caution">
    <text evidence="1">The sequence shown here is derived from an EMBL/GenBank/DDBJ whole genome shotgun (WGS) entry which is preliminary data.</text>
</comment>
<organism evidence="1 2">
    <name type="scientific">Rhizobium sullae</name>
    <name type="common">Rhizobium hedysari</name>
    <dbReference type="NCBI Taxonomy" id="50338"/>
    <lineage>
        <taxon>Bacteria</taxon>
        <taxon>Pseudomonadati</taxon>
        <taxon>Pseudomonadota</taxon>
        <taxon>Alphaproteobacteria</taxon>
        <taxon>Hyphomicrobiales</taxon>
        <taxon>Rhizobiaceae</taxon>
        <taxon>Rhizobium/Agrobacterium group</taxon>
        <taxon>Rhizobium</taxon>
    </lineage>
</organism>
<dbReference type="AlphaFoldDB" id="A0A2N0D9P3"/>
<gene>
    <name evidence="1" type="ORF">CWR43_15590</name>
</gene>
<proteinExistence type="predicted"/>
<reference evidence="1 2" key="1">
    <citation type="submission" date="2017-11" db="EMBL/GenBank/DDBJ databases">
        <authorList>
            <person name="Han C.G."/>
        </authorList>
    </citation>
    <scope>NUCLEOTIDE SEQUENCE [LARGE SCALE GENOMIC DNA]</scope>
    <source>
        <strain evidence="1 2">HCNT1</strain>
    </source>
</reference>
<sequence length="61" mass="7076">MRASSFKRFALVHGRRLEPLHQSAMACLGKDCDALEIFKGSEETRFAYSFRLFEFSHNTYA</sequence>
<evidence type="ECO:0000313" key="2">
    <source>
        <dbReference type="Proteomes" id="UP000232164"/>
    </source>
</evidence>
<accession>A0A2N0D9P3</accession>
<dbReference type="EMBL" id="PIQN01000009">
    <property type="protein sequence ID" value="PKA42830.1"/>
    <property type="molecule type" value="Genomic_DNA"/>
</dbReference>
<name>A0A2N0D9P3_RHISU</name>
<evidence type="ECO:0000313" key="1">
    <source>
        <dbReference type="EMBL" id="PKA42830.1"/>
    </source>
</evidence>
<reference evidence="1 2" key="2">
    <citation type="submission" date="2017-12" db="EMBL/GenBank/DDBJ databases">
        <title>Genome sequence of Rhizobium sullae HCNT1 isolated from Sulla coronaria nodules and featuring peculiar denitrification phenotypes.</title>
        <authorList>
            <person name="De Diego-Diaz B."/>
            <person name="Treu L."/>
            <person name="Campanaro S."/>
            <person name="Da Silva Duarte V."/>
            <person name="Basaglia M."/>
            <person name="Favaro L."/>
            <person name="Casella S."/>
            <person name="Squartini A."/>
        </authorList>
    </citation>
    <scope>NUCLEOTIDE SEQUENCE [LARGE SCALE GENOMIC DNA]</scope>
    <source>
        <strain evidence="1 2">HCNT1</strain>
    </source>
</reference>
<protein>
    <submittedName>
        <fullName evidence="1">Uncharacterized protein</fullName>
    </submittedName>
</protein>
<dbReference type="Proteomes" id="UP000232164">
    <property type="component" value="Unassembled WGS sequence"/>
</dbReference>